<reference evidence="5 7" key="2">
    <citation type="submission" date="2018-07" db="EMBL/GenBank/DDBJ databases">
        <title>Genomic Encyclopedia of Type Strains, Phase IV (KMG-IV): sequencing the most valuable type-strain genomes for metagenomic binning, comparative biology and taxonomic classification.</title>
        <authorList>
            <person name="Goeker M."/>
        </authorList>
    </citation>
    <scope>NUCLEOTIDE SEQUENCE [LARGE SCALE GENOMIC DNA]</scope>
    <source>
        <strain evidence="5 7">DSM 19728</strain>
    </source>
</reference>
<dbReference type="CDD" id="cd13637">
    <property type="entry name" value="PBP2_Ca3427_like"/>
    <property type="match status" value="1"/>
</dbReference>
<keyword evidence="3" id="KW-0732">Signal</keyword>
<comment type="caution">
    <text evidence="6">The sequence shown here is derived from an EMBL/GenBank/DDBJ whole genome shotgun (WGS) entry which is preliminary data.</text>
</comment>
<dbReference type="SUPFAM" id="SSF53850">
    <property type="entry name" value="Periplasmic binding protein-like II"/>
    <property type="match status" value="1"/>
</dbReference>
<dbReference type="EMBL" id="VLKX01000009">
    <property type="protein sequence ID" value="TWI46459.1"/>
    <property type="molecule type" value="Genomic_DNA"/>
</dbReference>
<evidence type="ECO:0000256" key="3">
    <source>
        <dbReference type="ARBA" id="ARBA00022729"/>
    </source>
</evidence>
<evidence type="ECO:0000313" key="8">
    <source>
        <dbReference type="Proteomes" id="UP000321392"/>
    </source>
</evidence>
<evidence type="ECO:0000313" key="6">
    <source>
        <dbReference type="EMBL" id="TWI46459.1"/>
    </source>
</evidence>
<dbReference type="InterPro" id="IPR054364">
    <property type="entry name" value="Ca3427-like_PBP2"/>
</dbReference>
<dbReference type="PANTHER" id="PTHR30024:SF47">
    <property type="entry name" value="TAURINE-BINDING PERIPLASMIC PROTEIN"/>
    <property type="match status" value="1"/>
</dbReference>
<evidence type="ECO:0000256" key="1">
    <source>
        <dbReference type="ARBA" id="ARBA00004418"/>
    </source>
</evidence>
<dbReference type="EMBL" id="QQBA01000009">
    <property type="protein sequence ID" value="RDI53558.1"/>
    <property type="molecule type" value="Genomic_DNA"/>
</dbReference>
<evidence type="ECO:0000259" key="4">
    <source>
        <dbReference type="Pfam" id="PF22384"/>
    </source>
</evidence>
<dbReference type="AlphaFoldDB" id="A0A562PPW6"/>
<keyword evidence="7" id="KW-1185">Reference proteome</keyword>
<feature type="domain" description="Ca3427-like PBP 2" evidence="4">
    <location>
        <begin position="99"/>
        <end position="190"/>
    </location>
</feature>
<proteinExistence type="inferred from homology"/>
<reference evidence="6 8" key="1">
    <citation type="journal article" date="2015" name="Stand. Genomic Sci.">
        <title>Genomic Encyclopedia of Bacterial and Archaeal Type Strains, Phase III: the genomes of soil and plant-associated and newly described type strains.</title>
        <authorList>
            <person name="Whitman W.B."/>
            <person name="Woyke T."/>
            <person name="Klenk H.P."/>
            <person name="Zhou Y."/>
            <person name="Lilburn T.G."/>
            <person name="Beck B.J."/>
            <person name="De Vos P."/>
            <person name="Vandamme P."/>
            <person name="Eisen J.A."/>
            <person name="Garrity G."/>
            <person name="Hugenholtz P."/>
            <person name="Kyrpides N.C."/>
        </authorList>
    </citation>
    <scope>NUCLEOTIDE SEQUENCE [LARGE SCALE GENOMIC DNA]</scope>
    <source>
        <strain evidence="6 8">CGMCC 1.5380</strain>
    </source>
</reference>
<dbReference type="GO" id="GO:0042597">
    <property type="term" value="C:periplasmic space"/>
    <property type="evidence" value="ECO:0007669"/>
    <property type="project" value="UniProtKB-SubCell"/>
</dbReference>
<name>A0A562PPW6_9FLAO</name>
<evidence type="ECO:0000313" key="7">
    <source>
        <dbReference type="Proteomes" id="UP000254518"/>
    </source>
</evidence>
<organism evidence="6 8">
    <name type="scientific">Flavobacterium glaciei</name>
    <dbReference type="NCBI Taxonomy" id="386300"/>
    <lineage>
        <taxon>Bacteria</taxon>
        <taxon>Pseudomonadati</taxon>
        <taxon>Bacteroidota</taxon>
        <taxon>Flavobacteriia</taxon>
        <taxon>Flavobacteriales</taxon>
        <taxon>Flavobacteriaceae</taxon>
        <taxon>Flavobacterium</taxon>
    </lineage>
</organism>
<dbReference type="Gene3D" id="3.40.190.10">
    <property type="entry name" value="Periplasmic binding protein-like II"/>
    <property type="match status" value="2"/>
</dbReference>
<dbReference type="PANTHER" id="PTHR30024">
    <property type="entry name" value="ALIPHATIC SULFONATES-BINDING PROTEIN-RELATED"/>
    <property type="match status" value="1"/>
</dbReference>
<evidence type="ECO:0000313" key="5">
    <source>
        <dbReference type="EMBL" id="RDI53558.1"/>
    </source>
</evidence>
<sequence>MELVRIKKSQLIMTTIKIAGVPEHFNLPWHLAIENGDFEKENIDLQWTDVPEGTGKMCQMLRAGEADIAVILTEGIVKDIVAGNPSKIVQVYVESPLIWGIHVAAKSNYKTLADLENKKVAISRLGSGSQLMAYVNADNEGWKTDSLQFEIVNTIDGAVEALTNGTADYFMWERFMTKPLVDKGIFRRIADCPTPWPCFVIAVREEVLKNDSVLISKILKIINQTTEDFKDIPSIDKTLALNFHQKVEDIQEWLSLTHWSQKPLSAKMLNKVQNQLFQLKIIDKKGTFEDIVKIV</sequence>
<dbReference type="Pfam" id="PF22384">
    <property type="entry name" value="PBP2_Ca3427_like"/>
    <property type="match status" value="1"/>
</dbReference>
<comment type="subcellular location">
    <subcellularLocation>
        <location evidence="1">Periplasm</location>
    </subcellularLocation>
</comment>
<accession>A0A562PPW6</accession>
<comment type="similarity">
    <text evidence="2">Belongs to the bacterial solute-binding protein SsuA/TauA family.</text>
</comment>
<dbReference type="Proteomes" id="UP000254518">
    <property type="component" value="Unassembled WGS sequence"/>
</dbReference>
<gene>
    <name evidence="5" type="ORF">DFR66_109123</name>
    <name evidence="6" type="ORF">IQ02_01983</name>
</gene>
<evidence type="ECO:0000256" key="2">
    <source>
        <dbReference type="ARBA" id="ARBA00010742"/>
    </source>
</evidence>
<dbReference type="Proteomes" id="UP000321392">
    <property type="component" value="Unassembled WGS sequence"/>
</dbReference>
<protein>
    <submittedName>
        <fullName evidence="6">ABC-type nitrate/sulfonate/bicarbonate transport system substrate-binding protein</fullName>
    </submittedName>
</protein>
<reference evidence="6" key="3">
    <citation type="submission" date="2019-07" db="EMBL/GenBank/DDBJ databases">
        <authorList>
            <person name="Whitman W."/>
            <person name="Huntemann M."/>
            <person name="Clum A."/>
            <person name="Pillay M."/>
            <person name="Palaniappan K."/>
            <person name="Varghese N."/>
            <person name="Mikhailova N."/>
            <person name="Stamatis D."/>
            <person name="Reddy T."/>
            <person name="Daum C."/>
            <person name="Shapiro N."/>
            <person name="Ivanova N."/>
            <person name="Kyrpides N."/>
            <person name="Woyke T."/>
        </authorList>
    </citation>
    <scope>NUCLEOTIDE SEQUENCE</scope>
    <source>
        <strain evidence="6">CGMCC 1.5380</strain>
    </source>
</reference>